<dbReference type="EC" id="1.14.16.1" evidence="5"/>
<dbReference type="GO" id="GO:0006559">
    <property type="term" value="P:L-phenylalanine catabolic process"/>
    <property type="evidence" value="ECO:0007669"/>
    <property type="project" value="UniProtKB-UniPathway"/>
</dbReference>
<evidence type="ECO:0000256" key="6">
    <source>
        <dbReference type="ARBA" id="ARBA00020276"/>
    </source>
</evidence>
<comment type="similarity">
    <text evidence="4">Belongs to the biopterin-dependent aromatic amino acid hydroxylase family.</text>
</comment>
<dbReference type="InterPro" id="IPR036329">
    <property type="entry name" value="Aro-AA_hydroxylase_C_sf"/>
</dbReference>
<reference evidence="15 16" key="1">
    <citation type="submission" date="2017-07" db="EMBL/GenBank/DDBJ databases">
        <authorList>
            <person name="Sun Z.S."/>
            <person name="Albrecht U."/>
            <person name="Echele G."/>
            <person name="Lee C.C."/>
        </authorList>
    </citation>
    <scope>NUCLEOTIDE SEQUENCE [LARGE SCALE GENOMIC DNA]</scope>
    <source>
        <strain evidence="15 16">CGMCC 1.12672</strain>
    </source>
</reference>
<feature type="domain" description="Biopterin-dependent aromatic amino acid hydroxylase family profile" evidence="14">
    <location>
        <begin position="1"/>
        <end position="298"/>
    </location>
</feature>
<gene>
    <name evidence="15" type="ORF">SAMN06297144_0151</name>
</gene>
<evidence type="ECO:0000256" key="8">
    <source>
        <dbReference type="ARBA" id="ARBA00023002"/>
    </source>
</evidence>
<evidence type="ECO:0000256" key="7">
    <source>
        <dbReference type="ARBA" id="ARBA00022723"/>
    </source>
</evidence>
<dbReference type="PROSITE" id="PS00367">
    <property type="entry name" value="BH4_AAA_HYDROXYL_1"/>
    <property type="match status" value="1"/>
</dbReference>
<evidence type="ECO:0000256" key="11">
    <source>
        <dbReference type="ARBA" id="ARBA00023232"/>
    </source>
</evidence>
<evidence type="ECO:0000313" key="15">
    <source>
        <dbReference type="EMBL" id="SOB78667.1"/>
    </source>
</evidence>
<dbReference type="InterPro" id="IPR018301">
    <property type="entry name" value="ArAA_hydroxylase_Fe/CU_BS"/>
</dbReference>
<dbReference type="RefSeq" id="WP_097062136.1">
    <property type="nucleotide sequence ID" value="NZ_OBMI01000001.1"/>
</dbReference>
<protein>
    <recommendedName>
        <fullName evidence="6">Phenylalanine-4-hydroxylase</fullName>
        <ecNumber evidence="5">1.14.16.1</ecNumber>
    </recommendedName>
    <alternativeName>
        <fullName evidence="12">Phe-4-monooxygenase</fullName>
    </alternativeName>
</protein>
<feature type="binding site" evidence="13">
    <location>
        <position position="135"/>
    </location>
    <ligand>
        <name>Fe cation</name>
        <dbReference type="ChEBI" id="CHEBI:24875"/>
    </ligand>
</feature>
<dbReference type="GO" id="GO:0004505">
    <property type="term" value="F:phenylalanine 4-monooxygenase activity"/>
    <property type="evidence" value="ECO:0007669"/>
    <property type="project" value="UniProtKB-EC"/>
</dbReference>
<dbReference type="PANTHER" id="PTHR11473:SF24">
    <property type="entry name" value="PHENYLALANINE-4-HYDROXYLASE"/>
    <property type="match status" value="1"/>
</dbReference>
<evidence type="ECO:0000256" key="9">
    <source>
        <dbReference type="ARBA" id="ARBA00023004"/>
    </source>
</evidence>
<evidence type="ECO:0000256" key="4">
    <source>
        <dbReference type="ARBA" id="ARBA00009712"/>
    </source>
</evidence>
<evidence type="ECO:0000256" key="5">
    <source>
        <dbReference type="ARBA" id="ARBA00011995"/>
    </source>
</evidence>
<dbReference type="EMBL" id="OBMI01000001">
    <property type="protein sequence ID" value="SOB78667.1"/>
    <property type="molecule type" value="Genomic_DNA"/>
</dbReference>
<evidence type="ECO:0000313" key="16">
    <source>
        <dbReference type="Proteomes" id="UP000219494"/>
    </source>
</evidence>
<evidence type="ECO:0000259" key="14">
    <source>
        <dbReference type="PROSITE" id="PS51410"/>
    </source>
</evidence>
<keyword evidence="10" id="KW-0503">Monooxygenase</keyword>
<feature type="binding site" evidence="13">
    <location>
        <position position="176"/>
    </location>
    <ligand>
        <name>Fe cation</name>
        <dbReference type="ChEBI" id="CHEBI:24875"/>
    </ligand>
</feature>
<feature type="binding site" evidence="13">
    <location>
        <position position="130"/>
    </location>
    <ligand>
        <name>Fe cation</name>
        <dbReference type="ChEBI" id="CHEBI:24875"/>
    </ligand>
</feature>
<organism evidence="15 16">
    <name type="scientific">Sphingomonas guangdongensis</name>
    <dbReference type="NCBI Taxonomy" id="1141890"/>
    <lineage>
        <taxon>Bacteria</taxon>
        <taxon>Pseudomonadati</taxon>
        <taxon>Pseudomonadota</taxon>
        <taxon>Alphaproteobacteria</taxon>
        <taxon>Sphingomonadales</taxon>
        <taxon>Sphingomonadaceae</taxon>
        <taxon>Sphingomonas</taxon>
    </lineage>
</organism>
<dbReference type="AlphaFoldDB" id="A0A285QEW8"/>
<dbReference type="Pfam" id="PF00351">
    <property type="entry name" value="Biopterin_H"/>
    <property type="match status" value="1"/>
</dbReference>
<dbReference type="GO" id="GO:0005506">
    <property type="term" value="F:iron ion binding"/>
    <property type="evidence" value="ECO:0007669"/>
    <property type="project" value="InterPro"/>
</dbReference>
<dbReference type="InterPro" id="IPR005960">
    <property type="entry name" value="Phe-4-hydroxylase_mono"/>
</dbReference>
<dbReference type="UniPathway" id="UPA00139">
    <property type="reaction ID" value="UER00337"/>
</dbReference>
<evidence type="ECO:0000256" key="13">
    <source>
        <dbReference type="PIRSR" id="PIRSR601273-2"/>
    </source>
</evidence>
<dbReference type="InterPro" id="IPR036951">
    <property type="entry name" value="ArAA_hydroxylase_sf"/>
</dbReference>
<evidence type="ECO:0000256" key="12">
    <source>
        <dbReference type="ARBA" id="ARBA00029922"/>
    </source>
</evidence>
<keyword evidence="11" id="KW-0585">Phenylalanine catabolism</keyword>
<keyword evidence="8" id="KW-0560">Oxidoreductase</keyword>
<keyword evidence="16" id="KW-1185">Reference proteome</keyword>
<accession>A0A285QEW8</accession>
<dbReference type="OrthoDB" id="9780502at2"/>
<dbReference type="CDD" id="cd03348">
    <property type="entry name" value="pro_PheOH"/>
    <property type="match status" value="1"/>
</dbReference>
<dbReference type="PANTHER" id="PTHR11473">
    <property type="entry name" value="AROMATIC AMINO ACID HYDROXYLASE"/>
    <property type="match status" value="1"/>
</dbReference>
<dbReference type="NCBIfam" id="TIGR01267">
    <property type="entry name" value="Phe4hydrox_mono"/>
    <property type="match status" value="1"/>
</dbReference>
<sequence>MADDSHVLDAPPAGANADWTIPQDWSRYTPEEHATWDTLFARQAKLLPGRASEAFLRGLDVLKLSKLGIPDFAELSARLTDLTGWSVVAVPGLVPDDVFFDHMANRRFVAGNFIRRPDQLDYLQEPDVFHDVFGHVPMLADPVFADYLAAYGRGGLRALELGALKQLARLYWYTVEFGLVAEPEGLRIYGAGIVSSFSETSFALDDPSPNRIALDMKRVMQTDYRIDDFQQTYFVIDSFDDLLRQTVETDFAPLYAEIVGEPAIPVETLLPEDRVITRGTQAYARGKAAGSLTNVIPA</sequence>
<comment type="cofactor">
    <cofactor evidence="2 13">
        <name>Fe(2+)</name>
        <dbReference type="ChEBI" id="CHEBI:29033"/>
    </cofactor>
</comment>
<name>A0A285QEW8_9SPHN</name>
<dbReference type="InterPro" id="IPR019774">
    <property type="entry name" value="Aromatic-AA_hydroxylase_C"/>
</dbReference>
<proteinExistence type="inferred from homology"/>
<evidence type="ECO:0000256" key="10">
    <source>
        <dbReference type="ARBA" id="ARBA00023033"/>
    </source>
</evidence>
<evidence type="ECO:0000256" key="2">
    <source>
        <dbReference type="ARBA" id="ARBA00001954"/>
    </source>
</evidence>
<dbReference type="NCBIfam" id="NF008877">
    <property type="entry name" value="PRK11913.1-2"/>
    <property type="match status" value="1"/>
</dbReference>
<evidence type="ECO:0000256" key="3">
    <source>
        <dbReference type="ARBA" id="ARBA00005088"/>
    </source>
</evidence>
<dbReference type="PROSITE" id="PS51410">
    <property type="entry name" value="BH4_AAA_HYDROXYL_2"/>
    <property type="match status" value="1"/>
</dbReference>
<comment type="catalytic activity">
    <reaction evidence="1">
        <text>(6R)-L-erythro-5,6,7,8-tetrahydrobiopterin + L-phenylalanine + O2 = (4aS,6R)-4a-hydroxy-L-erythro-5,6,7,8-tetrahydrobiopterin + L-tyrosine</text>
        <dbReference type="Rhea" id="RHEA:20273"/>
        <dbReference type="ChEBI" id="CHEBI:15379"/>
        <dbReference type="ChEBI" id="CHEBI:15642"/>
        <dbReference type="ChEBI" id="CHEBI:58095"/>
        <dbReference type="ChEBI" id="CHEBI:58315"/>
        <dbReference type="ChEBI" id="CHEBI:59560"/>
        <dbReference type="EC" id="1.14.16.1"/>
    </reaction>
</comment>
<dbReference type="SUPFAM" id="SSF56534">
    <property type="entry name" value="Aromatic aminoacid monoxygenases, catalytic and oligomerization domains"/>
    <property type="match status" value="1"/>
</dbReference>
<keyword evidence="7 13" id="KW-0479">Metal-binding</keyword>
<comment type="pathway">
    <text evidence="3">Amino-acid degradation; L-phenylalanine degradation; acetoacetate and fumarate from L-phenylalanine: step 1/6.</text>
</comment>
<keyword evidence="9 13" id="KW-0408">Iron</keyword>
<dbReference type="PRINTS" id="PR00372">
    <property type="entry name" value="FYWHYDRXLASE"/>
</dbReference>
<evidence type="ECO:0000256" key="1">
    <source>
        <dbReference type="ARBA" id="ARBA00001060"/>
    </source>
</evidence>
<dbReference type="InterPro" id="IPR001273">
    <property type="entry name" value="ArAA_hydroxylase"/>
</dbReference>
<dbReference type="Gene3D" id="1.10.800.10">
    <property type="entry name" value="Aromatic amino acid hydroxylase"/>
    <property type="match status" value="1"/>
</dbReference>
<dbReference type="Proteomes" id="UP000219494">
    <property type="component" value="Unassembled WGS sequence"/>
</dbReference>